<dbReference type="InterPro" id="IPR036047">
    <property type="entry name" value="F-box-like_dom_sf"/>
</dbReference>
<evidence type="ECO:0000313" key="3">
    <source>
        <dbReference type="EMBL" id="RXH82280.1"/>
    </source>
</evidence>
<dbReference type="InterPro" id="IPR001810">
    <property type="entry name" value="F-box_dom"/>
</dbReference>
<comment type="caution">
    <text evidence="3">The sequence shown here is derived from an EMBL/GenBank/DDBJ whole genome shotgun (WGS) entry which is preliminary data.</text>
</comment>
<feature type="compositionally biased region" description="Basic and acidic residues" evidence="1">
    <location>
        <begin position="478"/>
        <end position="495"/>
    </location>
</feature>
<dbReference type="PANTHER" id="PTHR31900:SF27">
    <property type="entry name" value="FBD DOMAIN-CONTAINING PROTEIN"/>
    <property type="match status" value="1"/>
</dbReference>
<feature type="domain" description="F-box" evidence="2">
    <location>
        <begin position="43"/>
        <end position="89"/>
    </location>
</feature>
<proteinExistence type="predicted"/>
<sequence>MRSVKLIANPPKQAHHLHPLAAVKQRASKSSEKVPRVSLEFRVDRLSSLPDEITHRILSLLPFGDLSRFGSLSKRCRELHLSTPSFRLDLSKVDISTCDKWSRFANSVDRFLDHRGESRILHFGIRFDVREHIFGNETPCICEGVGRRFISWIENALRCKVEILDLDISRIHLANGVGDITIESSSLKSFSISSNSWTVRRLKIIGHKLEDVRIDWRSEWCTTVSIFASDVKNLEWDGITVNHQLGTLERAELSLADIIRRDLSPDVKAVDFLTSVHRVKALTLNHNTIKALFKKGIPPLENVFYFSMKIGNFSIELVLALVPILRAMPNLTILDVKSSPPRCILNECSGLTMEYWRSSNLPFLSQLKEVTVDLNRHFYGTNQIEFIRFILEDAQSLRKMVIIHPLGLGKGHLKRLNESEKTSNARIVYRRFNAVKNDSEKKSRHSRGGKSKISKEDDVGIREASSTLESSQTIMYRSPKEAREEFHGEKADKSNEPMLRSSLKPSGAKKFNRSVTWADEKRKMKPVALLLTGSDEKNDSTKSKNVCERKFLAMELRQAAEAVASGESDVNGAVSKKTIAILARSG</sequence>
<dbReference type="SUPFAM" id="SSF52047">
    <property type="entry name" value="RNI-like"/>
    <property type="match status" value="1"/>
</dbReference>
<keyword evidence="4" id="KW-1185">Reference proteome</keyword>
<feature type="compositionally biased region" description="Polar residues" evidence="1">
    <location>
        <begin position="464"/>
        <end position="475"/>
    </location>
</feature>
<name>A0A498IGH3_MALDO</name>
<dbReference type="Pfam" id="PF00646">
    <property type="entry name" value="F-box"/>
    <property type="match status" value="1"/>
</dbReference>
<dbReference type="Gene3D" id="1.20.1280.50">
    <property type="match status" value="1"/>
</dbReference>
<gene>
    <name evidence="3" type="ORF">DVH24_036621</name>
</gene>
<dbReference type="InterPro" id="IPR050232">
    <property type="entry name" value="FBL13/AtMIF1-like"/>
</dbReference>
<protein>
    <recommendedName>
        <fullName evidence="2">F-box domain-containing protein</fullName>
    </recommendedName>
</protein>
<reference evidence="3 4" key="1">
    <citation type="submission" date="2018-10" db="EMBL/GenBank/DDBJ databases">
        <title>A high-quality apple genome assembly.</title>
        <authorList>
            <person name="Hu J."/>
        </authorList>
    </citation>
    <scope>NUCLEOTIDE SEQUENCE [LARGE SCALE GENOMIC DNA]</scope>
    <source>
        <strain evidence="4">cv. HFTH1</strain>
        <tissue evidence="3">Young leaf</tissue>
    </source>
</reference>
<feature type="compositionally biased region" description="Basic residues" evidence="1">
    <location>
        <begin position="442"/>
        <end position="452"/>
    </location>
</feature>
<organism evidence="3 4">
    <name type="scientific">Malus domestica</name>
    <name type="common">Apple</name>
    <name type="synonym">Pyrus malus</name>
    <dbReference type="NCBI Taxonomy" id="3750"/>
    <lineage>
        <taxon>Eukaryota</taxon>
        <taxon>Viridiplantae</taxon>
        <taxon>Streptophyta</taxon>
        <taxon>Embryophyta</taxon>
        <taxon>Tracheophyta</taxon>
        <taxon>Spermatophyta</taxon>
        <taxon>Magnoliopsida</taxon>
        <taxon>eudicotyledons</taxon>
        <taxon>Gunneridae</taxon>
        <taxon>Pentapetalae</taxon>
        <taxon>rosids</taxon>
        <taxon>fabids</taxon>
        <taxon>Rosales</taxon>
        <taxon>Rosaceae</taxon>
        <taxon>Amygdaloideae</taxon>
        <taxon>Maleae</taxon>
        <taxon>Malus</taxon>
    </lineage>
</organism>
<dbReference type="PROSITE" id="PS50181">
    <property type="entry name" value="FBOX"/>
    <property type="match status" value="1"/>
</dbReference>
<evidence type="ECO:0000313" key="4">
    <source>
        <dbReference type="Proteomes" id="UP000290289"/>
    </source>
</evidence>
<evidence type="ECO:0000259" key="2">
    <source>
        <dbReference type="PROSITE" id="PS50181"/>
    </source>
</evidence>
<evidence type="ECO:0000256" key="1">
    <source>
        <dbReference type="SAM" id="MobiDB-lite"/>
    </source>
</evidence>
<feature type="region of interest" description="Disordered" evidence="1">
    <location>
        <begin position="436"/>
        <end position="511"/>
    </location>
</feature>
<dbReference type="AlphaFoldDB" id="A0A498IGH3"/>
<dbReference type="Proteomes" id="UP000290289">
    <property type="component" value="Chromosome 12"/>
</dbReference>
<accession>A0A498IGH3</accession>
<dbReference type="PANTHER" id="PTHR31900">
    <property type="entry name" value="F-BOX/RNI SUPERFAMILY PROTEIN-RELATED"/>
    <property type="match status" value="1"/>
</dbReference>
<dbReference type="SUPFAM" id="SSF81383">
    <property type="entry name" value="F-box domain"/>
    <property type="match status" value="1"/>
</dbReference>
<dbReference type="CDD" id="cd09917">
    <property type="entry name" value="F-box_SF"/>
    <property type="match status" value="1"/>
</dbReference>
<dbReference type="EMBL" id="RDQH01000338">
    <property type="protein sequence ID" value="RXH82280.1"/>
    <property type="molecule type" value="Genomic_DNA"/>
</dbReference>